<evidence type="ECO:0000313" key="2">
    <source>
        <dbReference type="Proteomes" id="UP000789702"/>
    </source>
</evidence>
<keyword evidence="2" id="KW-1185">Reference proteome</keyword>
<comment type="caution">
    <text evidence="1">The sequence shown here is derived from an EMBL/GenBank/DDBJ whole genome shotgun (WGS) entry which is preliminary data.</text>
</comment>
<feature type="non-terminal residue" evidence="1">
    <location>
        <position position="288"/>
    </location>
</feature>
<protein>
    <submittedName>
        <fullName evidence="1">7017_t:CDS:1</fullName>
    </submittedName>
</protein>
<reference evidence="1" key="1">
    <citation type="submission" date="2021-06" db="EMBL/GenBank/DDBJ databases">
        <authorList>
            <person name="Kallberg Y."/>
            <person name="Tangrot J."/>
            <person name="Rosling A."/>
        </authorList>
    </citation>
    <scope>NUCLEOTIDE SEQUENCE</scope>
    <source>
        <strain evidence="1">IL203A</strain>
    </source>
</reference>
<gene>
    <name evidence="1" type="ORF">DHETER_LOCUS7023</name>
</gene>
<accession>A0ACA9MME0</accession>
<proteinExistence type="predicted"/>
<dbReference type="Proteomes" id="UP000789702">
    <property type="component" value="Unassembled WGS sequence"/>
</dbReference>
<dbReference type="EMBL" id="CAJVPU010009478">
    <property type="protein sequence ID" value="CAG8595245.1"/>
    <property type="molecule type" value="Genomic_DNA"/>
</dbReference>
<evidence type="ECO:0000313" key="1">
    <source>
        <dbReference type="EMBL" id="CAG8595245.1"/>
    </source>
</evidence>
<name>A0ACA9MME0_9GLOM</name>
<organism evidence="1 2">
    <name type="scientific">Dentiscutata heterogama</name>
    <dbReference type="NCBI Taxonomy" id="1316150"/>
    <lineage>
        <taxon>Eukaryota</taxon>
        <taxon>Fungi</taxon>
        <taxon>Fungi incertae sedis</taxon>
        <taxon>Mucoromycota</taxon>
        <taxon>Glomeromycotina</taxon>
        <taxon>Glomeromycetes</taxon>
        <taxon>Diversisporales</taxon>
        <taxon>Gigasporaceae</taxon>
        <taxon>Dentiscutata</taxon>
    </lineage>
</organism>
<sequence length="288" mass="32963">MSNKNIFDDLEFNNLELCFNSNNSLEFCFDNNDDSDFFDEILDNYGQLIINNEEDDSLSDCEVNDLTDKKEGLYPLNKGQSFMDWNEVESTHSHPMIENVQMAAPQYRRIIPEMQDDIELLAASNVHTGAIINAEKGKLSDAEAAYKELIQKKQEEPGAKFEGNDNHLSGLNSPDGMFSEDLYDKMLIKLAELLHDTNYANVKELWIISYIDQQKFHYIVLLDNAVHLCTCLTLVNRGAQKKVLKEATNVQHNQRTSSFNMNNELVNSDDANEQRVNIMDENFTKAND</sequence>